<gene>
    <name evidence="2" type="ORF">g.44419</name>
</gene>
<reference evidence="2" key="1">
    <citation type="submission" date="2015-11" db="EMBL/GenBank/DDBJ databases">
        <title>De novo transcriptome assembly of four potential Pierce s Disease insect vectors from Arizona vineyards.</title>
        <authorList>
            <person name="Tassone E.E."/>
        </authorList>
    </citation>
    <scope>NUCLEOTIDE SEQUENCE</scope>
</reference>
<accession>A0A1B6F8P9</accession>
<evidence type="ECO:0000256" key="1">
    <source>
        <dbReference type="SAM" id="MobiDB-lite"/>
    </source>
</evidence>
<sequence>MESLAEFISRLKNLAQDCEFGSLRDDLIRDKLVVGLKDESLRENLLLESQLTLSKAIEMARLTEQTKKQLELLHSKKQSIQQVTKSKSYSYNNEKNSKNTSFKCRNWGNQHGPRQCP</sequence>
<dbReference type="EMBL" id="GECZ01023219">
    <property type="protein sequence ID" value="JAS46550.1"/>
    <property type="molecule type" value="Transcribed_RNA"/>
</dbReference>
<feature type="compositionally biased region" description="Low complexity" evidence="1">
    <location>
        <begin position="85"/>
        <end position="94"/>
    </location>
</feature>
<protein>
    <submittedName>
        <fullName evidence="2">Uncharacterized protein</fullName>
    </submittedName>
</protein>
<feature type="non-terminal residue" evidence="2">
    <location>
        <position position="117"/>
    </location>
</feature>
<name>A0A1B6F8P9_9HEMI</name>
<organism evidence="2">
    <name type="scientific">Cuerna arida</name>
    <dbReference type="NCBI Taxonomy" id="1464854"/>
    <lineage>
        <taxon>Eukaryota</taxon>
        <taxon>Metazoa</taxon>
        <taxon>Ecdysozoa</taxon>
        <taxon>Arthropoda</taxon>
        <taxon>Hexapoda</taxon>
        <taxon>Insecta</taxon>
        <taxon>Pterygota</taxon>
        <taxon>Neoptera</taxon>
        <taxon>Paraneoptera</taxon>
        <taxon>Hemiptera</taxon>
        <taxon>Auchenorrhyncha</taxon>
        <taxon>Membracoidea</taxon>
        <taxon>Cicadellidae</taxon>
        <taxon>Cicadellinae</taxon>
        <taxon>Proconiini</taxon>
        <taxon>Cuerna</taxon>
    </lineage>
</organism>
<dbReference type="PANTHER" id="PTHR33198:SF20">
    <property type="entry name" value="RETROTRANSPOSON GAG DOMAIN-CONTAINING PROTEIN"/>
    <property type="match status" value="1"/>
</dbReference>
<dbReference type="AlphaFoldDB" id="A0A1B6F8P9"/>
<evidence type="ECO:0000313" key="2">
    <source>
        <dbReference type="EMBL" id="JAS46550.1"/>
    </source>
</evidence>
<proteinExistence type="predicted"/>
<feature type="compositionally biased region" description="Polar residues" evidence="1">
    <location>
        <begin position="100"/>
        <end position="109"/>
    </location>
</feature>
<dbReference type="PANTHER" id="PTHR33198">
    <property type="entry name" value="ANK_REP_REGION DOMAIN-CONTAINING PROTEIN-RELATED"/>
    <property type="match status" value="1"/>
</dbReference>
<feature type="region of interest" description="Disordered" evidence="1">
    <location>
        <begin position="83"/>
        <end position="117"/>
    </location>
</feature>